<proteinExistence type="inferred from homology"/>
<dbReference type="PANTHER" id="PTHR23409:SF18">
    <property type="entry name" value="RIBONUCLEOSIDE-DIPHOSPHATE REDUCTASE SUBUNIT M2"/>
    <property type="match status" value="1"/>
</dbReference>
<name>A0A2R2XF80_9VIRU</name>
<feature type="transmembrane region" description="Helical" evidence="7">
    <location>
        <begin position="256"/>
        <end position="278"/>
    </location>
</feature>
<dbReference type="EMBL" id="KX686117">
    <property type="protein sequence ID" value="ASV62908.1"/>
    <property type="molecule type" value="Genomic_DNA"/>
</dbReference>
<evidence type="ECO:0000256" key="5">
    <source>
        <dbReference type="ARBA" id="ARBA00023004"/>
    </source>
</evidence>
<keyword evidence="7" id="KW-0812">Transmembrane</keyword>
<feature type="region of interest" description="Disordered" evidence="6">
    <location>
        <begin position="415"/>
        <end position="459"/>
    </location>
</feature>
<organism evidence="8">
    <name type="scientific">White spot syndrome virus</name>
    <dbReference type="NCBI Taxonomy" id="342409"/>
    <lineage>
        <taxon>Viruses</taxon>
        <taxon>Viruses incertae sedis</taxon>
        <taxon>Naldaviricetes</taxon>
        <taxon>Nimaviridae</taxon>
        <taxon>Whispovirus</taxon>
    </lineage>
</organism>
<dbReference type="Pfam" id="PF00268">
    <property type="entry name" value="Ribonuc_red_sm"/>
    <property type="match status" value="1"/>
</dbReference>
<keyword evidence="5" id="KW-0408">Iron</keyword>
<comment type="cofactor">
    <cofactor evidence="1">
        <name>Fe cation</name>
        <dbReference type="ChEBI" id="CHEBI:24875"/>
    </cofactor>
</comment>
<sequence>MATPPPLQTQPHEYKYGHFSHHSIIPSSSVLPSTSIITPIIPTTPEMESIKLFTVAGLNMEQANQVAEEIKSEYKTEEEKRIAQEVFDKFTKKLIMQVDTSKHLLTRENPNRFVSRPIVHEDLWEMYKKEVACFWTLEEIDFERDPKDWEKLTQDEKDFILQILAFFASSDGIVIENLTTRLRQVAQIPEARSFFDFQVGMESIHGNVYGELIDRLVPDEKDKAILFNAAQHFPAIKKKEQWAINWMQSNNDLAELIVAFAAVEGIFFSGAFASIFWIKNRGILPGLTSSNEFISRDEGLHRDFACMLLKKGFVDTPSRERILEIVTEAVRIEQEFLTVSLPVKLVGMNCKLMSQYIEFVADKLLVEMGLEKHYNVTNPFPFMDNISLENKTNFFEKRVAEYQRAQVMASINKIKKDQQTQETGSPLPILTAPPPVSSSSSEQEDVEDGVGDYISYDDF</sequence>
<dbReference type="PROSITE" id="PS00368">
    <property type="entry name" value="RIBORED_SMALL"/>
    <property type="match status" value="1"/>
</dbReference>
<dbReference type="GO" id="GO:0009263">
    <property type="term" value="P:deoxyribonucleotide biosynthetic process"/>
    <property type="evidence" value="ECO:0007669"/>
    <property type="project" value="InterPro"/>
</dbReference>
<keyword evidence="7" id="KW-1133">Transmembrane helix</keyword>
<accession>A0A2R2XF80</accession>
<evidence type="ECO:0000313" key="8">
    <source>
        <dbReference type="EMBL" id="ASV62908.1"/>
    </source>
</evidence>
<evidence type="ECO:0000256" key="1">
    <source>
        <dbReference type="ARBA" id="ARBA00001962"/>
    </source>
</evidence>
<evidence type="ECO:0000256" key="2">
    <source>
        <dbReference type="ARBA" id="ARBA00009303"/>
    </source>
</evidence>
<dbReference type="InterPro" id="IPR012348">
    <property type="entry name" value="RNR-like"/>
</dbReference>
<dbReference type="SUPFAM" id="SSF47240">
    <property type="entry name" value="Ferritin-like"/>
    <property type="match status" value="1"/>
</dbReference>
<protein>
    <recommendedName>
        <fullName evidence="3">ribonucleoside-diphosphate reductase</fullName>
        <ecNumber evidence="3">1.17.4.1</ecNumber>
    </recommendedName>
</protein>
<dbReference type="PANTHER" id="PTHR23409">
    <property type="entry name" value="RIBONUCLEOSIDE-DIPHOSPHATE REDUCTASE SMALL CHAIN"/>
    <property type="match status" value="1"/>
</dbReference>
<dbReference type="InterPro" id="IPR030475">
    <property type="entry name" value="RNR_small_AS"/>
</dbReference>
<dbReference type="Gene3D" id="1.10.620.20">
    <property type="entry name" value="Ribonucleotide Reductase, subunit A"/>
    <property type="match status" value="1"/>
</dbReference>
<feature type="compositionally biased region" description="Acidic residues" evidence="6">
    <location>
        <begin position="442"/>
        <end position="459"/>
    </location>
</feature>
<evidence type="ECO:0000256" key="3">
    <source>
        <dbReference type="ARBA" id="ARBA00012274"/>
    </source>
</evidence>
<dbReference type="Proteomes" id="UP000281424">
    <property type="component" value="Segment"/>
</dbReference>
<evidence type="ECO:0000256" key="4">
    <source>
        <dbReference type="ARBA" id="ARBA00023002"/>
    </source>
</evidence>
<keyword evidence="4" id="KW-0560">Oxidoreductase</keyword>
<dbReference type="InterPro" id="IPR000358">
    <property type="entry name" value="RNR_small_fam"/>
</dbReference>
<reference evidence="8" key="1">
    <citation type="journal article" date="2017" name="Virusdisease">
        <title>Characterization and prevalence of a novel white spot syndrome viral genotype in naturally infected wild crayfish, Procambarus clarkii, in Shanghai, China.</title>
        <authorList>
            <person name="Jiang L."/>
            <person name="Xiao J."/>
            <person name="Liu L."/>
            <person name="Pan Y."/>
            <person name="Yan S."/>
            <person name="Wang Y."/>
        </authorList>
    </citation>
    <scope>NUCLEOTIDE SEQUENCE [LARGE SCALE GENOMIC DNA]</scope>
    <source>
        <strain evidence="8">PC</strain>
    </source>
</reference>
<dbReference type="InterPro" id="IPR009078">
    <property type="entry name" value="Ferritin-like_SF"/>
</dbReference>
<keyword evidence="7" id="KW-0472">Membrane</keyword>
<dbReference type="GO" id="GO:0004748">
    <property type="term" value="F:ribonucleoside-diphosphate reductase activity, thioredoxin disulfide as acceptor"/>
    <property type="evidence" value="ECO:0007669"/>
    <property type="project" value="UniProtKB-EC"/>
</dbReference>
<dbReference type="InterPro" id="IPR033909">
    <property type="entry name" value="RNR_small"/>
</dbReference>
<dbReference type="CDD" id="cd01049">
    <property type="entry name" value="RNRR2"/>
    <property type="match status" value="1"/>
</dbReference>
<dbReference type="EC" id="1.17.4.1" evidence="3"/>
<comment type="similarity">
    <text evidence="2">Belongs to the ribonucleoside diphosphate reductase small chain family.</text>
</comment>
<dbReference type="UniPathway" id="UPA00326"/>
<evidence type="ECO:0000256" key="6">
    <source>
        <dbReference type="SAM" id="MobiDB-lite"/>
    </source>
</evidence>
<evidence type="ECO:0000256" key="7">
    <source>
        <dbReference type="SAM" id="Phobius"/>
    </source>
</evidence>